<dbReference type="GO" id="GO:0005096">
    <property type="term" value="F:GTPase activator activity"/>
    <property type="evidence" value="ECO:0007669"/>
    <property type="project" value="TreeGrafter"/>
</dbReference>
<comment type="caution">
    <text evidence="1">The sequence shown here is derived from an EMBL/GenBank/DDBJ whole genome shotgun (WGS) entry which is preliminary data.</text>
</comment>
<protein>
    <submittedName>
        <fullName evidence="1">Rho GTPase-activating protein 190</fullName>
    </submittedName>
</protein>
<dbReference type="OrthoDB" id="6356688at2759"/>
<organism evidence="1 2">
    <name type="scientific">Portunus trituberculatus</name>
    <name type="common">Swimming crab</name>
    <name type="synonym">Neptunus trituberculatus</name>
    <dbReference type="NCBI Taxonomy" id="210409"/>
    <lineage>
        <taxon>Eukaryota</taxon>
        <taxon>Metazoa</taxon>
        <taxon>Ecdysozoa</taxon>
        <taxon>Arthropoda</taxon>
        <taxon>Crustacea</taxon>
        <taxon>Multicrustacea</taxon>
        <taxon>Malacostraca</taxon>
        <taxon>Eumalacostraca</taxon>
        <taxon>Eucarida</taxon>
        <taxon>Decapoda</taxon>
        <taxon>Pleocyemata</taxon>
        <taxon>Brachyura</taxon>
        <taxon>Eubrachyura</taxon>
        <taxon>Portunoidea</taxon>
        <taxon>Portunidae</taxon>
        <taxon>Portuninae</taxon>
        <taxon>Portunus</taxon>
    </lineage>
</organism>
<proteinExistence type="predicted"/>
<dbReference type="GO" id="GO:0007266">
    <property type="term" value="P:Rho protein signal transduction"/>
    <property type="evidence" value="ECO:0007669"/>
    <property type="project" value="TreeGrafter"/>
</dbReference>
<dbReference type="EMBL" id="VSRR010105579">
    <property type="protein sequence ID" value="MPC96330.1"/>
    <property type="molecule type" value="Genomic_DNA"/>
</dbReference>
<name>A0A5B7JHW6_PORTR</name>
<dbReference type="Gene3D" id="3.40.50.300">
    <property type="entry name" value="P-loop containing nucleotide triphosphate hydrolases"/>
    <property type="match status" value="1"/>
</dbReference>
<dbReference type="GO" id="GO:0050770">
    <property type="term" value="P:regulation of axonogenesis"/>
    <property type="evidence" value="ECO:0007669"/>
    <property type="project" value="TreeGrafter"/>
</dbReference>
<dbReference type="PANTHER" id="PTHR46005:SF4">
    <property type="entry name" value="RHO GTPASE-ACTIVATING PROTEIN 190"/>
    <property type="match status" value="1"/>
</dbReference>
<reference evidence="1 2" key="1">
    <citation type="submission" date="2019-05" db="EMBL/GenBank/DDBJ databases">
        <title>Another draft genome of Portunus trituberculatus and its Hox gene families provides insights of decapod evolution.</title>
        <authorList>
            <person name="Jeong J.-H."/>
            <person name="Song I."/>
            <person name="Kim S."/>
            <person name="Choi T."/>
            <person name="Kim D."/>
            <person name="Ryu S."/>
            <person name="Kim W."/>
        </authorList>
    </citation>
    <scope>NUCLEOTIDE SEQUENCE [LARGE SCALE GENOMIC DNA]</scope>
    <source>
        <tissue evidence="1">Muscle</tissue>
    </source>
</reference>
<dbReference type="SUPFAM" id="SSF52540">
    <property type="entry name" value="P-loop containing nucleoside triphosphate hydrolases"/>
    <property type="match status" value="1"/>
</dbReference>
<dbReference type="Proteomes" id="UP000324222">
    <property type="component" value="Unassembled WGS sequence"/>
</dbReference>
<dbReference type="InterPro" id="IPR051978">
    <property type="entry name" value="Rho-GAP_domain"/>
</dbReference>
<evidence type="ECO:0000313" key="2">
    <source>
        <dbReference type="Proteomes" id="UP000324222"/>
    </source>
</evidence>
<gene>
    <name evidence="1" type="ORF">E2C01_091584</name>
</gene>
<dbReference type="AlphaFoldDB" id="A0A5B7JHW6"/>
<keyword evidence="2" id="KW-1185">Reference proteome</keyword>
<accession>A0A5B7JHW6</accession>
<dbReference type="GO" id="GO:0005829">
    <property type="term" value="C:cytosol"/>
    <property type="evidence" value="ECO:0007669"/>
    <property type="project" value="TreeGrafter"/>
</dbReference>
<dbReference type="InterPro" id="IPR027417">
    <property type="entry name" value="P-loop_NTPase"/>
</dbReference>
<dbReference type="GO" id="GO:0008361">
    <property type="term" value="P:regulation of cell size"/>
    <property type="evidence" value="ECO:0007669"/>
    <property type="project" value="TreeGrafter"/>
</dbReference>
<dbReference type="PANTHER" id="PTHR46005">
    <property type="entry name" value="RHO GTPASE-ACTIVATING PROTEIN 190"/>
    <property type="match status" value="1"/>
</dbReference>
<sequence length="90" mass="10058">MIISVAFLILTGIEKEYEQRVLPDGKVNVDGFLCVFDVSQVPNRSLERQVELTASILNNCLKTKRPVVLVTTKNDEANEVTLLYCIIGFA</sequence>
<evidence type="ECO:0000313" key="1">
    <source>
        <dbReference type="EMBL" id="MPC96330.1"/>
    </source>
</evidence>